<accession>A0A016S842</accession>
<evidence type="ECO:0000313" key="1">
    <source>
        <dbReference type="EMBL" id="EYB86601.1"/>
    </source>
</evidence>
<comment type="caution">
    <text evidence="1">The sequence shown here is derived from an EMBL/GenBank/DDBJ whole genome shotgun (WGS) entry which is preliminary data.</text>
</comment>
<proteinExistence type="predicted"/>
<dbReference type="EMBL" id="JARK01001612">
    <property type="protein sequence ID" value="EYB86601.1"/>
    <property type="molecule type" value="Genomic_DNA"/>
</dbReference>
<dbReference type="Proteomes" id="UP000024635">
    <property type="component" value="Unassembled WGS sequence"/>
</dbReference>
<keyword evidence="2" id="KW-1185">Reference proteome</keyword>
<organism evidence="1 2">
    <name type="scientific">Ancylostoma ceylanicum</name>
    <dbReference type="NCBI Taxonomy" id="53326"/>
    <lineage>
        <taxon>Eukaryota</taxon>
        <taxon>Metazoa</taxon>
        <taxon>Ecdysozoa</taxon>
        <taxon>Nematoda</taxon>
        <taxon>Chromadorea</taxon>
        <taxon>Rhabditida</taxon>
        <taxon>Rhabditina</taxon>
        <taxon>Rhabditomorpha</taxon>
        <taxon>Strongyloidea</taxon>
        <taxon>Ancylostomatidae</taxon>
        <taxon>Ancylostomatinae</taxon>
        <taxon>Ancylostoma</taxon>
    </lineage>
</organism>
<protein>
    <submittedName>
        <fullName evidence="1">Uncharacterized protein</fullName>
    </submittedName>
</protein>
<evidence type="ECO:0000313" key="2">
    <source>
        <dbReference type="Proteomes" id="UP000024635"/>
    </source>
</evidence>
<gene>
    <name evidence="1" type="primary">Acey_s0276.g1094</name>
    <name evidence="1" type="ORF">Y032_0276g1094</name>
</gene>
<dbReference type="OrthoDB" id="10516609at2759"/>
<reference evidence="2" key="1">
    <citation type="journal article" date="2015" name="Nat. Genet.">
        <title>The genome and transcriptome of the zoonotic hookworm Ancylostoma ceylanicum identify infection-specific gene families.</title>
        <authorList>
            <person name="Schwarz E.M."/>
            <person name="Hu Y."/>
            <person name="Antoshechkin I."/>
            <person name="Miller M.M."/>
            <person name="Sternberg P.W."/>
            <person name="Aroian R.V."/>
        </authorList>
    </citation>
    <scope>NUCLEOTIDE SEQUENCE</scope>
    <source>
        <strain evidence="2">HY135</strain>
    </source>
</reference>
<dbReference type="AlphaFoldDB" id="A0A016S842"/>
<name>A0A016S842_9BILA</name>
<sequence length="99" mass="10692">MDVESSLSMATCRIAEPAAVAAVEDLIPPSMETNSGDPCTLTDLSSCNAIPEDQPVSNVVSISPVYFFWHGMHLLYFCIPEHGWADLCFVSSKPVKDAS</sequence>